<evidence type="ECO:0000313" key="3">
    <source>
        <dbReference type="Proteomes" id="UP001501747"/>
    </source>
</evidence>
<evidence type="ECO:0000313" key="2">
    <source>
        <dbReference type="EMBL" id="GAA4018124.1"/>
    </source>
</evidence>
<keyword evidence="3" id="KW-1185">Reference proteome</keyword>
<sequence>MRKRSARSIGAFALIVAIAPVLGAGAATANPAHSRPWNCQAYVLDGETSSLAGCRGGPPGGEFRAVAHCSHLSPAGSSKWKTLNNGAYDAAVASCPWGTVVEAIYETR</sequence>
<gene>
    <name evidence="2" type="ORF">GCM10022247_46960</name>
</gene>
<dbReference type="EMBL" id="BAABAL010000017">
    <property type="protein sequence ID" value="GAA4018124.1"/>
    <property type="molecule type" value="Genomic_DNA"/>
</dbReference>
<keyword evidence="1" id="KW-0732">Signal</keyword>
<proteinExistence type="predicted"/>
<feature type="chain" id="PRO_5045746129" description="Secreted protein" evidence="1">
    <location>
        <begin position="30"/>
        <end position="108"/>
    </location>
</feature>
<evidence type="ECO:0008006" key="4">
    <source>
        <dbReference type="Google" id="ProtNLM"/>
    </source>
</evidence>
<protein>
    <recommendedName>
        <fullName evidence="4">Secreted protein</fullName>
    </recommendedName>
</protein>
<reference evidence="3" key="1">
    <citation type="journal article" date="2019" name="Int. J. Syst. Evol. Microbiol.">
        <title>The Global Catalogue of Microorganisms (GCM) 10K type strain sequencing project: providing services to taxonomists for standard genome sequencing and annotation.</title>
        <authorList>
            <consortium name="The Broad Institute Genomics Platform"/>
            <consortium name="The Broad Institute Genome Sequencing Center for Infectious Disease"/>
            <person name="Wu L."/>
            <person name="Ma J."/>
        </authorList>
    </citation>
    <scope>NUCLEOTIDE SEQUENCE [LARGE SCALE GENOMIC DNA]</scope>
    <source>
        <strain evidence="3">JCM 17342</strain>
    </source>
</reference>
<feature type="signal peptide" evidence="1">
    <location>
        <begin position="1"/>
        <end position="29"/>
    </location>
</feature>
<dbReference type="Proteomes" id="UP001501747">
    <property type="component" value="Unassembled WGS sequence"/>
</dbReference>
<organism evidence="2 3">
    <name type="scientific">Allokutzneria multivorans</name>
    <dbReference type="NCBI Taxonomy" id="1142134"/>
    <lineage>
        <taxon>Bacteria</taxon>
        <taxon>Bacillati</taxon>
        <taxon>Actinomycetota</taxon>
        <taxon>Actinomycetes</taxon>
        <taxon>Pseudonocardiales</taxon>
        <taxon>Pseudonocardiaceae</taxon>
        <taxon>Allokutzneria</taxon>
    </lineage>
</organism>
<name>A0ABP7SY79_9PSEU</name>
<accession>A0ABP7SY79</accession>
<evidence type="ECO:0000256" key="1">
    <source>
        <dbReference type="SAM" id="SignalP"/>
    </source>
</evidence>
<comment type="caution">
    <text evidence="2">The sequence shown here is derived from an EMBL/GenBank/DDBJ whole genome shotgun (WGS) entry which is preliminary data.</text>
</comment>